<dbReference type="PANTHER" id="PTHR43025:SF3">
    <property type="entry name" value="MONOGALACTOSYLDIACYLGLYCEROL SYNTHASE 1, CHLOROPLASTIC"/>
    <property type="match status" value="1"/>
</dbReference>
<sequence>MSKLRILVLTSSTGAGHDARAEAFAEWCFELYRHQVDVQIEQMLEKSSWVARAGVNLYNWIQKKSPWMHKVFYAVVEGLSLLNSRTVTLGRRYYLDVLREYRPHLVLSVHDCLNRGYFQLARAVLGQDAVRTATYCGEFSGGWGYSVNWIEPSADRYFSRTETANDYAVKKGMPRERTRVRGRLMRPREHLEVLGEAERRRFLTQQLGLRSGLFTVFLATGGNGANNHFALLPALLRHADKVQVILICGRNREAYNALIHWRANHPELRCHIEGYTEVMHLLMQVSDCIVTRGGTTTCAQALFFRCPIIFNAFGGVMPQEELTWKFFREGAASPKIETTDEFAALIDTWMADRASYSAVRERFHALRHDDDPTVLIDELVQLANEAARSTDLIRHQWPPSPESAAEE</sequence>
<evidence type="ECO:0000259" key="1">
    <source>
        <dbReference type="Pfam" id="PF04101"/>
    </source>
</evidence>
<feature type="domain" description="Glycosyl transferase family 28 C-terminal" evidence="1">
    <location>
        <begin position="216"/>
        <end position="310"/>
    </location>
</feature>
<evidence type="ECO:0000313" key="3">
    <source>
        <dbReference type="Proteomes" id="UP000071392"/>
    </source>
</evidence>
<evidence type="ECO:0000313" key="2">
    <source>
        <dbReference type="EMBL" id="KXU36344.1"/>
    </source>
</evidence>
<comment type="caution">
    <text evidence="2">The sequence shown here is derived from an EMBL/GenBank/DDBJ whole genome shotgun (WGS) entry which is preliminary data.</text>
</comment>
<dbReference type="Proteomes" id="UP000071392">
    <property type="component" value="Unassembled WGS sequence"/>
</dbReference>
<dbReference type="RefSeq" id="WP_068711254.1">
    <property type="nucleotide sequence ID" value="NZ_LSZP01000027.1"/>
</dbReference>
<dbReference type="Gene3D" id="3.40.50.2000">
    <property type="entry name" value="Glycogen Phosphorylase B"/>
    <property type="match status" value="1"/>
</dbReference>
<organism evidence="2 3">
    <name type="scientific">Cephaloticoccus capnophilus</name>
    <dbReference type="NCBI Taxonomy" id="1548208"/>
    <lineage>
        <taxon>Bacteria</taxon>
        <taxon>Pseudomonadati</taxon>
        <taxon>Verrucomicrobiota</taxon>
        <taxon>Opitutia</taxon>
        <taxon>Opitutales</taxon>
        <taxon>Opitutaceae</taxon>
        <taxon>Cephaloticoccus</taxon>
    </lineage>
</organism>
<dbReference type="SUPFAM" id="SSF53756">
    <property type="entry name" value="UDP-Glycosyltransferase/glycogen phosphorylase"/>
    <property type="match status" value="1"/>
</dbReference>
<accession>A0A139SPB1</accession>
<dbReference type="InterPro" id="IPR050519">
    <property type="entry name" value="Glycosyltransf_28_UgtP"/>
</dbReference>
<reference evidence="2 3" key="1">
    <citation type="submission" date="2016-02" db="EMBL/GenBank/DDBJ databases">
        <authorList>
            <person name="Wen L."/>
            <person name="He K."/>
            <person name="Yang H."/>
        </authorList>
    </citation>
    <scope>NUCLEOTIDE SEQUENCE [LARGE SCALE GENOMIC DNA]</scope>
    <source>
        <strain evidence="2 3">CV41</strain>
    </source>
</reference>
<dbReference type="OrthoDB" id="184567at2"/>
<name>A0A139SPB1_9BACT</name>
<dbReference type="InterPro" id="IPR007235">
    <property type="entry name" value="Glyco_trans_28_C"/>
</dbReference>
<proteinExistence type="predicted"/>
<dbReference type="EMBL" id="LSZP01000027">
    <property type="protein sequence ID" value="KXU36344.1"/>
    <property type="molecule type" value="Genomic_DNA"/>
</dbReference>
<dbReference type="GO" id="GO:0016758">
    <property type="term" value="F:hexosyltransferase activity"/>
    <property type="evidence" value="ECO:0007669"/>
    <property type="project" value="InterPro"/>
</dbReference>
<dbReference type="STRING" id="1548208.AXK12_03400"/>
<dbReference type="Pfam" id="PF04101">
    <property type="entry name" value="Glyco_tran_28_C"/>
    <property type="match status" value="1"/>
</dbReference>
<dbReference type="PANTHER" id="PTHR43025">
    <property type="entry name" value="MONOGALACTOSYLDIACYLGLYCEROL SYNTHASE"/>
    <property type="match status" value="1"/>
</dbReference>
<dbReference type="AlphaFoldDB" id="A0A139SPB1"/>
<keyword evidence="3" id="KW-1185">Reference proteome</keyword>
<keyword evidence="2" id="KW-0808">Transferase</keyword>
<protein>
    <submittedName>
        <fullName evidence="2">Glycosyltransferase</fullName>
    </submittedName>
</protein>
<gene>
    <name evidence="2" type="ORF">AXK12_03400</name>
</gene>